<sequence length="49" mass="5565">MIVLRKITPHPNPLPKGAKEPFSARWQQCAEGLTFSLSFWKRAGVRKQG</sequence>
<dbReference type="EMBL" id="CP003218">
    <property type="protein sequence ID" value="AEX03168.1"/>
    <property type="molecule type" value="Genomic_DNA"/>
</dbReference>
<reference evidence="2 3" key="1">
    <citation type="journal article" date="2012" name="J. Bacteriol.">
        <title>Complete genome sequence of Klebsiella oxytoca KCTC 1686, used in production of 2,3-butanediol.</title>
        <authorList>
            <person name="Shin S.H."/>
            <person name="Kim S."/>
            <person name="Kim J.Y."/>
            <person name="Lee S."/>
            <person name="Um Y."/>
            <person name="Oh M.K."/>
            <person name="Kim Y.R."/>
            <person name="Lee J."/>
            <person name="Yang K.S."/>
        </authorList>
    </citation>
    <scope>NUCLEOTIDE SEQUENCE [LARGE SCALE GENOMIC DNA]</scope>
    <source>
        <strain evidence="3">ATCC 8724 / DSM 4798 / JCM 20051 / NBRC 3318 / NRRL B-199 / KCTC 1686</strain>
    </source>
</reference>
<dbReference type="KEGG" id="kox:KOX_07190"/>
<dbReference type="Proteomes" id="UP000007843">
    <property type="component" value="Chromosome"/>
</dbReference>
<dbReference type="HOGENOM" id="CLU_3136725_0_0_6"/>
<proteinExistence type="predicted"/>
<feature type="region of interest" description="Disordered" evidence="1">
    <location>
        <begin position="1"/>
        <end position="20"/>
    </location>
</feature>
<organism evidence="2 3">
    <name type="scientific">Klebsiella michiganensis (strain ATCC 8724 / DSM 4798 / JCM 20051 / NBRC 3318 / NRRL B-199 / KCTC 1686 / BUCSAV 143 / CCM 1901)</name>
    <dbReference type="NCBI Taxonomy" id="1006551"/>
    <lineage>
        <taxon>Bacteria</taxon>
        <taxon>Pseudomonadati</taxon>
        <taxon>Pseudomonadota</taxon>
        <taxon>Gammaproteobacteria</taxon>
        <taxon>Enterobacterales</taxon>
        <taxon>Enterobacteriaceae</taxon>
        <taxon>Klebsiella/Raoultella group</taxon>
        <taxon>Klebsiella</taxon>
    </lineage>
</organism>
<evidence type="ECO:0000313" key="2">
    <source>
        <dbReference type="EMBL" id="AEX03168.1"/>
    </source>
</evidence>
<protein>
    <submittedName>
        <fullName evidence="2">Uncharacterized protein</fullName>
    </submittedName>
</protein>
<gene>
    <name evidence="2" type="ordered locus">KOX_07190</name>
</gene>
<dbReference type="AlphaFoldDB" id="A0A0H3H485"/>
<evidence type="ECO:0000313" key="3">
    <source>
        <dbReference type="Proteomes" id="UP000007843"/>
    </source>
</evidence>
<name>A0A0H3H485_KLEM8</name>
<evidence type="ECO:0000256" key="1">
    <source>
        <dbReference type="SAM" id="MobiDB-lite"/>
    </source>
</evidence>
<accession>A0A0H3H485</accession>